<evidence type="ECO:0000313" key="9">
    <source>
        <dbReference type="Proteomes" id="UP001431693"/>
    </source>
</evidence>
<evidence type="ECO:0000256" key="2">
    <source>
        <dbReference type="ARBA" id="ARBA00023125"/>
    </source>
</evidence>
<dbReference type="InterPro" id="IPR010998">
    <property type="entry name" value="Integrase_recombinase_N"/>
</dbReference>
<dbReference type="PANTHER" id="PTHR30349:SF41">
    <property type="entry name" value="INTEGRASE_RECOMBINASE PROTEIN MJ0367-RELATED"/>
    <property type="match status" value="1"/>
</dbReference>
<dbReference type="SUPFAM" id="SSF56349">
    <property type="entry name" value="DNA breaking-rejoining enzymes"/>
    <property type="match status" value="1"/>
</dbReference>
<evidence type="ECO:0000256" key="5">
    <source>
        <dbReference type="SAM" id="MobiDB-lite"/>
    </source>
</evidence>
<accession>A0ABT6ZLE1</accession>
<keyword evidence="2 4" id="KW-0238">DNA-binding</keyword>
<keyword evidence="9" id="KW-1185">Reference proteome</keyword>
<comment type="caution">
    <text evidence="8">The sequence shown here is derived from an EMBL/GenBank/DDBJ whole genome shotgun (WGS) entry which is preliminary data.</text>
</comment>
<evidence type="ECO:0000259" key="7">
    <source>
        <dbReference type="PROSITE" id="PS51900"/>
    </source>
</evidence>
<comment type="similarity">
    <text evidence="1">Belongs to the 'phage' integrase family.</text>
</comment>
<name>A0ABT6ZLE1_9ACTN</name>
<feature type="domain" description="Tyr recombinase" evidence="6">
    <location>
        <begin position="182"/>
        <end position="385"/>
    </location>
</feature>
<dbReference type="InterPro" id="IPR002104">
    <property type="entry name" value="Integrase_catalytic"/>
</dbReference>
<dbReference type="PANTHER" id="PTHR30349">
    <property type="entry name" value="PHAGE INTEGRASE-RELATED"/>
    <property type="match status" value="1"/>
</dbReference>
<feature type="region of interest" description="Disordered" evidence="5">
    <location>
        <begin position="390"/>
        <end position="417"/>
    </location>
</feature>
<dbReference type="InterPro" id="IPR013762">
    <property type="entry name" value="Integrase-like_cat_sf"/>
</dbReference>
<dbReference type="Gene3D" id="1.10.150.130">
    <property type="match status" value="1"/>
</dbReference>
<gene>
    <name evidence="8" type="ORF">QJ043_07175</name>
</gene>
<dbReference type="PROSITE" id="PS51898">
    <property type="entry name" value="TYR_RECOMBINASE"/>
    <property type="match status" value="1"/>
</dbReference>
<evidence type="ECO:0000256" key="3">
    <source>
        <dbReference type="ARBA" id="ARBA00023172"/>
    </source>
</evidence>
<dbReference type="InterPro" id="IPR044068">
    <property type="entry name" value="CB"/>
</dbReference>
<organism evidence="8 9">
    <name type="scientific">Kribbibacterium absianum</name>
    <dbReference type="NCBI Taxonomy" id="3044210"/>
    <lineage>
        <taxon>Bacteria</taxon>
        <taxon>Bacillati</taxon>
        <taxon>Actinomycetota</taxon>
        <taxon>Coriobacteriia</taxon>
        <taxon>Coriobacteriales</taxon>
        <taxon>Kribbibacteriaceae</taxon>
        <taxon>Kribbibacterium</taxon>
    </lineage>
</organism>
<proteinExistence type="inferred from homology"/>
<protein>
    <submittedName>
        <fullName evidence="8">Tyrosine-type recombinase/integrase</fullName>
    </submittedName>
</protein>
<dbReference type="InterPro" id="IPR011010">
    <property type="entry name" value="DNA_brk_join_enz"/>
</dbReference>
<feature type="compositionally biased region" description="Basic and acidic residues" evidence="5">
    <location>
        <begin position="390"/>
        <end position="402"/>
    </location>
</feature>
<evidence type="ECO:0000256" key="1">
    <source>
        <dbReference type="ARBA" id="ARBA00008857"/>
    </source>
</evidence>
<evidence type="ECO:0000313" key="8">
    <source>
        <dbReference type="EMBL" id="MDJ1129856.1"/>
    </source>
</evidence>
<evidence type="ECO:0000259" key="6">
    <source>
        <dbReference type="PROSITE" id="PS51898"/>
    </source>
</evidence>
<sequence>MEKVYTRTRVKKIQRGGRTVFVGYAARKDTDRWREKEHVLKARTEAEAKAELADWCMELEMQEAMNRTRVFPRCQALVADYVDAFVDELEMSGRIEPATVRSYRGSARLIRSQFERVPLTALTSDDIRAWESGLMADGKSSSTVTKAHGLLKQALYRAVERGQIDRNPVETVRPPKKVKKKPGINALDTQGRNEMLDALSHMTMTPVVMAALVALFTGMRGGEVSGLKWADVDFEHGIIWVRRAIALGKGGAYVKLPKTDRGRDVVLPSSLEKLLREWRAIQVEEFQAAGATWSRDEYVLGSPGAFLHPSVLSRSWATLAMSIGILGTEGRVPTFHDLRHTWATMYLAAGGDVKTAASNLGHAKPSMTLDVYASQDPDAKRRAADLVEKAMRGGDRDLRGDLETSDEPLVMPRRKRA</sequence>
<keyword evidence="3" id="KW-0233">DNA recombination</keyword>
<dbReference type="Gene3D" id="1.10.443.10">
    <property type="entry name" value="Intergrase catalytic core"/>
    <property type="match status" value="1"/>
</dbReference>
<dbReference type="Proteomes" id="UP001431693">
    <property type="component" value="Unassembled WGS sequence"/>
</dbReference>
<dbReference type="InterPro" id="IPR050090">
    <property type="entry name" value="Tyrosine_recombinase_XerCD"/>
</dbReference>
<dbReference type="PROSITE" id="PS51900">
    <property type="entry name" value="CB"/>
    <property type="match status" value="1"/>
</dbReference>
<dbReference type="Pfam" id="PF00589">
    <property type="entry name" value="Phage_integrase"/>
    <property type="match status" value="1"/>
</dbReference>
<dbReference type="CDD" id="cd01189">
    <property type="entry name" value="INT_ICEBs1_C_like"/>
    <property type="match status" value="1"/>
</dbReference>
<evidence type="ECO:0000256" key="4">
    <source>
        <dbReference type="PROSITE-ProRule" id="PRU01248"/>
    </source>
</evidence>
<feature type="domain" description="Core-binding (CB)" evidence="7">
    <location>
        <begin position="76"/>
        <end position="159"/>
    </location>
</feature>
<dbReference type="EMBL" id="JASJEX010000003">
    <property type="protein sequence ID" value="MDJ1129856.1"/>
    <property type="molecule type" value="Genomic_DNA"/>
</dbReference>
<reference evidence="8" key="1">
    <citation type="submission" date="2023-05" db="EMBL/GenBank/DDBJ databases">
        <title>[olsenella] sp. nov., isolated from a pig farm feces dump.</title>
        <authorList>
            <person name="Chang Y.-H."/>
        </authorList>
    </citation>
    <scope>NUCLEOTIDE SEQUENCE</scope>
    <source>
        <strain evidence="8">YH-ols2217</strain>
    </source>
</reference>
<dbReference type="RefSeq" id="WP_283712977.1">
    <property type="nucleotide sequence ID" value="NZ_JASJEW010000002.1"/>
</dbReference>